<organism evidence="1 2">
    <name type="scientific">Laspinema palackyanum D2a</name>
    <dbReference type="NCBI Taxonomy" id="2953684"/>
    <lineage>
        <taxon>Bacteria</taxon>
        <taxon>Bacillati</taxon>
        <taxon>Cyanobacteriota</taxon>
        <taxon>Cyanophyceae</taxon>
        <taxon>Oscillatoriophycideae</taxon>
        <taxon>Oscillatoriales</taxon>
        <taxon>Laspinemataceae</taxon>
        <taxon>Laspinema</taxon>
        <taxon>Laspinema palackyanum</taxon>
    </lineage>
</organism>
<dbReference type="EMBL" id="JAMXFF010000058">
    <property type="protein sequence ID" value="MCT7969710.1"/>
    <property type="molecule type" value="Genomic_DNA"/>
</dbReference>
<accession>A0ABT2MY77</accession>
<gene>
    <name evidence="1" type="ORF">NG799_25695</name>
</gene>
<sequence>MSASLFLGLFGNSTQANNTRSSLWNDWRIQLIFYQSSWGWRLRKGWKEKLELLAQHYLEGVNSCPLPNIPAVTDAVLGGQGNQPGPYDAVLGGNQLR</sequence>
<protein>
    <submittedName>
        <fullName evidence="1">Uncharacterized protein</fullName>
    </submittedName>
</protein>
<dbReference type="Proteomes" id="UP001525890">
    <property type="component" value="Unassembled WGS sequence"/>
</dbReference>
<evidence type="ECO:0000313" key="1">
    <source>
        <dbReference type="EMBL" id="MCT7969710.1"/>
    </source>
</evidence>
<proteinExistence type="predicted"/>
<comment type="caution">
    <text evidence="1">The sequence shown here is derived from an EMBL/GenBank/DDBJ whole genome shotgun (WGS) entry which is preliminary data.</text>
</comment>
<reference evidence="1 2" key="1">
    <citation type="journal article" date="2022" name="Front. Microbiol.">
        <title>High genomic differentiation and limited gene flow indicate recent cryptic speciation within the genus Laspinema (cyanobacteria).</title>
        <authorList>
            <person name="Stanojkovic A."/>
            <person name="Skoupy S."/>
            <person name="Skaloud P."/>
            <person name="Dvorak P."/>
        </authorList>
    </citation>
    <scope>NUCLEOTIDE SEQUENCE [LARGE SCALE GENOMIC DNA]</scope>
    <source>
        <strain evidence="1 2">D2a</strain>
    </source>
</reference>
<keyword evidence="2" id="KW-1185">Reference proteome</keyword>
<name>A0ABT2MY77_9CYAN</name>
<evidence type="ECO:0000313" key="2">
    <source>
        <dbReference type="Proteomes" id="UP001525890"/>
    </source>
</evidence>
<dbReference type="RefSeq" id="WP_368009158.1">
    <property type="nucleotide sequence ID" value="NZ_JAMXFF010000058.1"/>
</dbReference>